<name>A0ACC0BXE4_CATRO</name>
<protein>
    <submittedName>
        <fullName evidence="1">Uncharacterized protein</fullName>
    </submittedName>
</protein>
<gene>
    <name evidence="1" type="ORF">M9H77_08306</name>
</gene>
<organism evidence="1 2">
    <name type="scientific">Catharanthus roseus</name>
    <name type="common">Madagascar periwinkle</name>
    <name type="synonym">Vinca rosea</name>
    <dbReference type="NCBI Taxonomy" id="4058"/>
    <lineage>
        <taxon>Eukaryota</taxon>
        <taxon>Viridiplantae</taxon>
        <taxon>Streptophyta</taxon>
        <taxon>Embryophyta</taxon>
        <taxon>Tracheophyta</taxon>
        <taxon>Spermatophyta</taxon>
        <taxon>Magnoliopsida</taxon>
        <taxon>eudicotyledons</taxon>
        <taxon>Gunneridae</taxon>
        <taxon>Pentapetalae</taxon>
        <taxon>asterids</taxon>
        <taxon>lamiids</taxon>
        <taxon>Gentianales</taxon>
        <taxon>Apocynaceae</taxon>
        <taxon>Rauvolfioideae</taxon>
        <taxon>Vinceae</taxon>
        <taxon>Catharanthinae</taxon>
        <taxon>Catharanthus</taxon>
    </lineage>
</organism>
<dbReference type="Proteomes" id="UP001060085">
    <property type="component" value="Linkage Group LG02"/>
</dbReference>
<evidence type="ECO:0000313" key="1">
    <source>
        <dbReference type="EMBL" id="KAI5677356.1"/>
    </source>
</evidence>
<accession>A0ACC0BXE4</accession>
<evidence type="ECO:0000313" key="2">
    <source>
        <dbReference type="Proteomes" id="UP001060085"/>
    </source>
</evidence>
<proteinExistence type="predicted"/>
<reference evidence="2" key="1">
    <citation type="journal article" date="2023" name="Nat. Plants">
        <title>Single-cell RNA sequencing provides a high-resolution roadmap for understanding the multicellular compartmentation of specialized metabolism.</title>
        <authorList>
            <person name="Sun S."/>
            <person name="Shen X."/>
            <person name="Li Y."/>
            <person name="Li Y."/>
            <person name="Wang S."/>
            <person name="Li R."/>
            <person name="Zhang H."/>
            <person name="Shen G."/>
            <person name="Guo B."/>
            <person name="Wei J."/>
            <person name="Xu J."/>
            <person name="St-Pierre B."/>
            <person name="Chen S."/>
            <person name="Sun C."/>
        </authorList>
    </citation>
    <scope>NUCLEOTIDE SEQUENCE [LARGE SCALE GENOMIC DNA]</scope>
</reference>
<dbReference type="EMBL" id="CM044702">
    <property type="protein sequence ID" value="KAI5677356.1"/>
    <property type="molecule type" value="Genomic_DNA"/>
</dbReference>
<comment type="caution">
    <text evidence="1">The sequence shown here is derived from an EMBL/GenBank/DDBJ whole genome shotgun (WGS) entry which is preliminary data.</text>
</comment>
<keyword evidence="2" id="KW-1185">Reference proteome</keyword>
<sequence length="103" mass="11707">MYTRVIAQYHLMYSPLGYDKTSTAKAGPYTQSPLMPGLYMASMLCPPVSVVIPPKRDQMQIKTSITFIRYILSPCKLTNHTSGIVILHYLITDEWDLCPPQVR</sequence>